<dbReference type="InterPro" id="IPR013856">
    <property type="entry name" value="Peptidase_M4_domain"/>
</dbReference>
<dbReference type="AlphaFoldDB" id="A0A4V3XLT6"/>
<dbReference type="Pfam" id="PF03160">
    <property type="entry name" value="Calx-beta"/>
    <property type="match status" value="1"/>
</dbReference>
<keyword evidence="5" id="KW-0378">Hydrolase</keyword>
<evidence type="ECO:0000256" key="8">
    <source>
        <dbReference type="ARBA" id="ARBA00023049"/>
    </source>
</evidence>
<name>A0A4V3XLT6_9BACT</name>
<evidence type="ECO:0000313" key="15">
    <source>
        <dbReference type="Proteomes" id="UP000308528"/>
    </source>
</evidence>
<dbReference type="Pfam" id="PF18962">
    <property type="entry name" value="Por_Secre_tail"/>
    <property type="match status" value="1"/>
</dbReference>
<accession>A0A4V3XLT6</accession>
<dbReference type="Gene3D" id="1.10.390.10">
    <property type="entry name" value="Neutral Protease Domain 2"/>
    <property type="match status" value="1"/>
</dbReference>
<gene>
    <name evidence="14" type="ORF">E4021_05690</name>
</gene>
<evidence type="ECO:0000259" key="12">
    <source>
        <dbReference type="Pfam" id="PF07504"/>
    </source>
</evidence>
<evidence type="ECO:0000256" key="4">
    <source>
        <dbReference type="ARBA" id="ARBA00022737"/>
    </source>
</evidence>
<dbReference type="SUPFAM" id="SSF141072">
    <property type="entry name" value="CalX-like"/>
    <property type="match status" value="1"/>
</dbReference>
<evidence type="ECO:0000256" key="1">
    <source>
        <dbReference type="ARBA" id="ARBA00022670"/>
    </source>
</evidence>
<dbReference type="GO" id="GO:0004222">
    <property type="term" value="F:metalloendopeptidase activity"/>
    <property type="evidence" value="ECO:0007669"/>
    <property type="project" value="InterPro"/>
</dbReference>
<dbReference type="SUPFAM" id="SSF55486">
    <property type="entry name" value="Metalloproteases ('zincins'), catalytic domain"/>
    <property type="match status" value="1"/>
</dbReference>
<evidence type="ECO:0000256" key="5">
    <source>
        <dbReference type="ARBA" id="ARBA00022801"/>
    </source>
</evidence>
<feature type="domain" description="Peptidase M4" evidence="9">
    <location>
        <begin position="297"/>
        <end position="449"/>
    </location>
</feature>
<comment type="caution">
    <text evidence="14">The sequence shown here is derived from an EMBL/GenBank/DDBJ whole genome shotgun (WGS) entry which is preliminary data.</text>
</comment>
<keyword evidence="7" id="KW-0106">Calcium</keyword>
<dbReference type="Pfam" id="PF01447">
    <property type="entry name" value="Peptidase_M4"/>
    <property type="match status" value="1"/>
</dbReference>
<dbReference type="InterPro" id="IPR026444">
    <property type="entry name" value="Secre_tail"/>
</dbReference>
<dbReference type="InterPro" id="IPR027268">
    <property type="entry name" value="Peptidase_M4/M1_CTD_sf"/>
</dbReference>
<keyword evidence="3" id="KW-0732">Signal</keyword>
<evidence type="ECO:0000259" key="11">
    <source>
        <dbReference type="Pfam" id="PF03160"/>
    </source>
</evidence>
<feature type="domain" description="FTP" evidence="12">
    <location>
        <begin position="95"/>
        <end position="129"/>
    </location>
</feature>
<evidence type="ECO:0000256" key="6">
    <source>
        <dbReference type="ARBA" id="ARBA00022833"/>
    </source>
</evidence>
<evidence type="ECO:0000259" key="13">
    <source>
        <dbReference type="Pfam" id="PF18962"/>
    </source>
</evidence>
<dbReference type="Gene3D" id="3.10.170.10">
    <property type="match status" value="1"/>
</dbReference>
<dbReference type="InterPro" id="IPR038081">
    <property type="entry name" value="CalX-like_sf"/>
</dbReference>
<feature type="domain" description="Peptidase M4 C-terminal" evidence="10">
    <location>
        <begin position="453"/>
        <end position="647"/>
    </location>
</feature>
<feature type="domain" description="Calx-beta" evidence="11">
    <location>
        <begin position="655"/>
        <end position="747"/>
    </location>
</feature>
<evidence type="ECO:0000313" key="14">
    <source>
        <dbReference type="EMBL" id="THH42073.1"/>
    </source>
</evidence>
<keyword evidence="2" id="KW-0479">Metal-binding</keyword>
<dbReference type="InterPro" id="IPR001570">
    <property type="entry name" value="Peptidase_M4_C_domain"/>
</dbReference>
<keyword evidence="6" id="KW-0862">Zinc</keyword>
<keyword evidence="4" id="KW-0677">Repeat</keyword>
<keyword evidence="8" id="KW-0482">Metalloprotease</keyword>
<dbReference type="Pfam" id="PF07504">
    <property type="entry name" value="FTP"/>
    <property type="match status" value="1"/>
</dbReference>
<dbReference type="InterPro" id="IPR050728">
    <property type="entry name" value="Zinc_Metalloprotease_M4"/>
</dbReference>
<feature type="domain" description="Secretion system C-terminal sorting" evidence="13">
    <location>
        <begin position="1129"/>
        <end position="1196"/>
    </location>
</feature>
<proteinExistence type="predicted"/>
<protein>
    <submittedName>
        <fullName evidence="14">T9SS type A sorting domain-containing protein</fullName>
    </submittedName>
</protein>
<dbReference type="RefSeq" id="WP_136457180.1">
    <property type="nucleotide sequence ID" value="NZ_SRSF01000001.1"/>
</dbReference>
<dbReference type="Gene3D" id="2.60.40.2030">
    <property type="match status" value="1"/>
</dbReference>
<dbReference type="GO" id="GO:0046872">
    <property type="term" value="F:metal ion binding"/>
    <property type="evidence" value="ECO:0007669"/>
    <property type="project" value="UniProtKB-KW"/>
</dbReference>
<dbReference type="OrthoDB" id="291295at2"/>
<dbReference type="EMBL" id="SRSF01000001">
    <property type="protein sequence ID" value="THH42073.1"/>
    <property type="molecule type" value="Genomic_DNA"/>
</dbReference>
<dbReference type="InterPro" id="IPR011096">
    <property type="entry name" value="FTP_domain"/>
</dbReference>
<reference evidence="14 15" key="1">
    <citation type="submission" date="2019-04" db="EMBL/GenBank/DDBJ databases">
        <title>Lewinella litorea sp. nov., isolated from a marine sand.</title>
        <authorList>
            <person name="Yoon J.-H."/>
        </authorList>
    </citation>
    <scope>NUCLEOTIDE SEQUENCE [LARGE SCALE GENOMIC DNA]</scope>
    <source>
        <strain evidence="14 15">HSMS-39</strain>
    </source>
</reference>
<evidence type="ECO:0000259" key="9">
    <source>
        <dbReference type="Pfam" id="PF01447"/>
    </source>
</evidence>
<evidence type="ECO:0000256" key="7">
    <source>
        <dbReference type="ARBA" id="ARBA00022837"/>
    </source>
</evidence>
<dbReference type="Pfam" id="PF02868">
    <property type="entry name" value="Peptidase_M4_C"/>
    <property type="match status" value="1"/>
</dbReference>
<dbReference type="PANTHER" id="PTHR33794">
    <property type="entry name" value="BACILLOLYSIN"/>
    <property type="match status" value="1"/>
</dbReference>
<keyword evidence="1" id="KW-0645">Protease</keyword>
<dbReference type="PANTHER" id="PTHR33794:SF1">
    <property type="entry name" value="BACILLOLYSIN"/>
    <property type="match status" value="1"/>
</dbReference>
<evidence type="ECO:0000256" key="3">
    <source>
        <dbReference type="ARBA" id="ARBA00022729"/>
    </source>
</evidence>
<keyword evidence="15" id="KW-1185">Reference proteome</keyword>
<sequence>MLRTLLSPRPGLLAVGVAFCSLLSAQPQSQPLPDKYQQLQARPEVAEMIMSEERQTPALVRFTEKAQQSRRATDAVISDLFGLADQGITTTLDHTTRDKSGLTVERFQEYYKGVKVEHGRYNAVSNAEGLQLLSSEHYEFDQSVNVSPTLNREAALQRALDFVGAKQYAWEYIADQYVRLAWSADFLSHVQRELDEVRPGGELVIVDDYDTEAADPDLAWKFNVYASEPLSRAWIYVNAHTGKIMLKNPIIKHASTPVNVETRYAGNRTILVDQQTRLTDPHSGLPLTDSRTNLPATGPLYVLRDDTRGNGLETYDLNGQGGIPLSIAALYAQGKAFTDDDLNWTVAEHRRGGEFNEAENDDIAWDAHWGTQMVYDYWLDVHGRRSYDDNDIAIKSFLHYGVAYDNAFWNGSAMTYGDGSYQGGLNPDGTFAPLMSLDVCGHEIGHAVCSNTSDLVYARESGAMNEGFSDIWGAAIEAYAARAVDPSLAGIMAPWGIGEQIDERDGGIQYPDSGWRALRYMDEPNRAGDPDTYGGAFWVSQDCSPNLANDQCGVHTNSGVLNKWFYLLTEGEDGTNDNGDNYSVSGLGFEVSERIAYGTLLLLTPNATFAEARAASIAFVRSMTESGGGSCGNYEKELTNAWYGVGVGDQFNCEQVASFVEPVSFVSERITDASGCNVGKIIEVQASVVKDGFVRLGGTAKEGVDYQVLNKLFFTRGKGFAVHTFQVEIYDDGFIEGDETIIMSLGQGTPHTITILDDEVPLTIGNGTEVLLENNMRNSSLPSGWSTTSLLKNGTNGWFSSVVHGAMVSPVALGNLSPVPTYDGNDQVGDDFVLSSPRIDARGLHTVDVSFDWKAGGETDVPSGVSGLEPVAVPFDYGNLAYSFDGKTWNDFRDFEPFVGPAGTIAEGSFAATLPDFLEGTTFYLGWRWRNDVLVNTAYSFSFENVKVTAKHLGIATEVTSAERRMRGNENVYFLTDGGKKVIGGFESRSAQIFGCTTMKLLTAGSGKNRCSGGIFMDKTYKLEATNYKKERPITVRFFLTNEEIENFEQLSGKSRHELSVYHSDSYVCQPGTKTEKAPLTYIETFDGGIAFVAELKSGGQYFSIGADDTSLPFLQARTDGSPAAVGTYPNPFTDELTIMAPGDNPAGIIRLFSLTGQMVKQAVVTGQRTNLAVSDLPAGAYLLRLQLDNGEHHEERVIKH</sequence>
<organism evidence="14 15">
    <name type="scientific">Neolewinella litorea</name>
    <dbReference type="NCBI Taxonomy" id="2562452"/>
    <lineage>
        <taxon>Bacteria</taxon>
        <taxon>Pseudomonadati</taxon>
        <taxon>Bacteroidota</taxon>
        <taxon>Saprospiria</taxon>
        <taxon>Saprospirales</taxon>
        <taxon>Lewinellaceae</taxon>
        <taxon>Neolewinella</taxon>
    </lineage>
</organism>
<dbReference type="GO" id="GO:0006508">
    <property type="term" value="P:proteolysis"/>
    <property type="evidence" value="ECO:0007669"/>
    <property type="project" value="UniProtKB-KW"/>
</dbReference>
<dbReference type="GO" id="GO:0007154">
    <property type="term" value="P:cell communication"/>
    <property type="evidence" value="ECO:0007669"/>
    <property type="project" value="InterPro"/>
</dbReference>
<dbReference type="CDD" id="cd09597">
    <property type="entry name" value="M4_TLP"/>
    <property type="match status" value="1"/>
</dbReference>
<dbReference type="GO" id="GO:0016020">
    <property type="term" value="C:membrane"/>
    <property type="evidence" value="ECO:0007669"/>
    <property type="project" value="InterPro"/>
</dbReference>
<dbReference type="NCBIfam" id="TIGR04183">
    <property type="entry name" value="Por_Secre_tail"/>
    <property type="match status" value="1"/>
</dbReference>
<evidence type="ECO:0000259" key="10">
    <source>
        <dbReference type="Pfam" id="PF02868"/>
    </source>
</evidence>
<dbReference type="InterPro" id="IPR003644">
    <property type="entry name" value="Calx_beta"/>
</dbReference>
<evidence type="ECO:0000256" key="2">
    <source>
        <dbReference type="ARBA" id="ARBA00022723"/>
    </source>
</evidence>
<dbReference type="Proteomes" id="UP000308528">
    <property type="component" value="Unassembled WGS sequence"/>
</dbReference>